<dbReference type="InterPro" id="IPR021361">
    <property type="entry name" value="Tad2-like_dom"/>
</dbReference>
<evidence type="ECO:0000259" key="1">
    <source>
        <dbReference type="Pfam" id="PF11195"/>
    </source>
</evidence>
<protein>
    <recommendedName>
        <fullName evidence="1">Thoeris anti-defense 2-like domain-containing protein</fullName>
    </recommendedName>
</protein>
<dbReference type="EMBL" id="BK059104">
    <property type="protein sequence ID" value="DAE30357.1"/>
    <property type="molecule type" value="Genomic_DNA"/>
</dbReference>
<organism evidence="2">
    <name type="scientific">virus sp. ctiha2</name>
    <dbReference type="NCBI Taxonomy" id="2827299"/>
    <lineage>
        <taxon>Viruses</taxon>
    </lineage>
</organism>
<name>A0A8S5RH04_9VIRU</name>
<dbReference type="Pfam" id="PF11195">
    <property type="entry name" value="Tad2-like"/>
    <property type="match status" value="1"/>
</dbReference>
<reference evidence="2" key="1">
    <citation type="journal article" date="2021" name="Proc. Natl. Acad. Sci. U.S.A.">
        <title>A Catalog of Tens of Thousands of Viruses from Human Metagenomes Reveals Hidden Associations with Chronic Diseases.</title>
        <authorList>
            <person name="Tisza M.J."/>
            <person name="Buck C.B."/>
        </authorList>
    </citation>
    <scope>NUCLEOTIDE SEQUENCE</scope>
    <source>
        <strain evidence="2">Ctiha2</strain>
    </source>
</reference>
<sequence length="97" mass="10971">MMNFGQAIEALKNGKKVARVGWNGKGMFLYMTTGSVVHLDEMKPEIANYLRSFCKDKGMDEIEICPHIDMKTADNKLVIGWLASQTDMLAEDWDVVE</sequence>
<proteinExistence type="predicted"/>
<evidence type="ECO:0000313" key="2">
    <source>
        <dbReference type="EMBL" id="DAE30357.1"/>
    </source>
</evidence>
<accession>A0A8S5RH04</accession>
<feature type="domain" description="Thoeris anti-defense 2-like" evidence="1">
    <location>
        <begin position="2"/>
        <end position="96"/>
    </location>
</feature>